<feature type="transmembrane region" description="Helical" evidence="6">
    <location>
        <begin position="166"/>
        <end position="182"/>
    </location>
</feature>
<evidence type="ECO:0000256" key="1">
    <source>
        <dbReference type="ARBA" id="ARBA00004141"/>
    </source>
</evidence>
<dbReference type="InterPro" id="IPR001182">
    <property type="entry name" value="FtsW/RodA"/>
</dbReference>
<evidence type="ECO:0000313" key="8">
    <source>
        <dbReference type="Proteomes" id="UP000218775"/>
    </source>
</evidence>
<dbReference type="EMBL" id="NVUK01000032">
    <property type="protein sequence ID" value="PCI76216.1"/>
    <property type="molecule type" value="Genomic_DNA"/>
</dbReference>
<sequence>MWEYRLFNKLDFRTVPIILAIMAISLLIIGSTTMAADQESVSLLQLPFVRNQCKWFGIGFLFYAFFAGLDYHKLRQFAWIGYVLILFLLLGLFFTTSIRHVHRWYQLPVLGIMFQPSDFAKLMMVITLSSFLEREGLNVSSKKTFFMALFLFFIPFMLILKQPDLGSALVLMAMTIGMLYFGGANPFLVKTMSIGVSLVLSISVMVFLGILPYQQMSALGSKVLKSYQIERFNPSSYHHESAKTSLALGKIKGSGWGKSIYMGRKYLPAAHTDSVFPAFVEEFGLMGAFFMLLLLFSLIYCSFQTTAVAKDHFGQVLAAGISVYLTVHVIINIGMMCGFLPITGVPLLLVSYGGSSVVCTMSALGILQSIYIRRFMF</sequence>
<feature type="transmembrane region" description="Helical" evidence="6">
    <location>
        <begin position="283"/>
        <end position="303"/>
    </location>
</feature>
<keyword evidence="3" id="KW-0133">Cell shape</keyword>
<reference evidence="8" key="1">
    <citation type="submission" date="2017-08" db="EMBL/GenBank/DDBJ databases">
        <title>A dynamic microbial community with high functional redundancy inhabits the cold, oxic subseafloor aquifer.</title>
        <authorList>
            <person name="Tully B.J."/>
            <person name="Wheat C.G."/>
            <person name="Glazer B.T."/>
            <person name="Huber J.A."/>
        </authorList>
    </citation>
    <scope>NUCLEOTIDE SEQUENCE [LARGE SCALE GENOMIC DNA]</scope>
</reference>
<dbReference type="GO" id="GO:0008360">
    <property type="term" value="P:regulation of cell shape"/>
    <property type="evidence" value="ECO:0007669"/>
    <property type="project" value="UniProtKB-KW"/>
</dbReference>
<dbReference type="AlphaFoldDB" id="A0A2A4X143"/>
<comment type="subcellular location">
    <subcellularLocation>
        <location evidence="1">Membrane</location>
        <topology evidence="1">Multi-pass membrane protein</topology>
    </subcellularLocation>
</comment>
<evidence type="ECO:0000256" key="2">
    <source>
        <dbReference type="ARBA" id="ARBA00022692"/>
    </source>
</evidence>
<organism evidence="7 8">
    <name type="scientific">Aerophobetes bacterium</name>
    <dbReference type="NCBI Taxonomy" id="2030807"/>
    <lineage>
        <taxon>Bacteria</taxon>
        <taxon>Candidatus Aerophobota</taxon>
    </lineage>
</organism>
<evidence type="ECO:0000313" key="7">
    <source>
        <dbReference type="EMBL" id="PCI76216.1"/>
    </source>
</evidence>
<feature type="transmembrane region" description="Helical" evidence="6">
    <location>
        <begin position="79"/>
        <end position="98"/>
    </location>
</feature>
<dbReference type="PANTHER" id="PTHR30474">
    <property type="entry name" value="CELL CYCLE PROTEIN"/>
    <property type="match status" value="1"/>
</dbReference>
<feature type="transmembrane region" description="Helical" evidence="6">
    <location>
        <begin position="12"/>
        <end position="35"/>
    </location>
</feature>
<feature type="transmembrane region" description="Helical" evidence="6">
    <location>
        <begin position="194"/>
        <end position="213"/>
    </location>
</feature>
<feature type="transmembrane region" description="Helical" evidence="6">
    <location>
        <begin position="315"/>
        <end position="342"/>
    </location>
</feature>
<keyword evidence="4 6" id="KW-1133">Transmembrane helix</keyword>
<evidence type="ECO:0000256" key="5">
    <source>
        <dbReference type="ARBA" id="ARBA00023136"/>
    </source>
</evidence>
<dbReference type="Pfam" id="PF01098">
    <property type="entry name" value="FTSW_RODA_SPOVE"/>
    <property type="match status" value="1"/>
</dbReference>
<dbReference type="GO" id="GO:0051301">
    <property type="term" value="P:cell division"/>
    <property type="evidence" value="ECO:0007669"/>
    <property type="project" value="InterPro"/>
</dbReference>
<dbReference type="GO" id="GO:0005886">
    <property type="term" value="C:plasma membrane"/>
    <property type="evidence" value="ECO:0007669"/>
    <property type="project" value="TreeGrafter"/>
</dbReference>
<keyword evidence="2 6" id="KW-0812">Transmembrane</keyword>
<feature type="transmembrane region" description="Helical" evidence="6">
    <location>
        <begin position="110"/>
        <end position="132"/>
    </location>
</feature>
<proteinExistence type="predicted"/>
<accession>A0A2A4X143</accession>
<dbReference type="Proteomes" id="UP000218775">
    <property type="component" value="Unassembled WGS sequence"/>
</dbReference>
<feature type="transmembrane region" description="Helical" evidence="6">
    <location>
        <begin position="55"/>
        <end position="72"/>
    </location>
</feature>
<dbReference type="PANTHER" id="PTHR30474:SF1">
    <property type="entry name" value="PEPTIDOGLYCAN GLYCOSYLTRANSFERASE MRDB"/>
    <property type="match status" value="1"/>
</dbReference>
<name>A0A2A4X143_UNCAE</name>
<gene>
    <name evidence="7" type="ORF">COB21_04655</name>
</gene>
<evidence type="ECO:0000256" key="6">
    <source>
        <dbReference type="SAM" id="Phobius"/>
    </source>
</evidence>
<keyword evidence="5 6" id="KW-0472">Membrane</keyword>
<dbReference type="GO" id="GO:0032153">
    <property type="term" value="C:cell division site"/>
    <property type="evidence" value="ECO:0007669"/>
    <property type="project" value="TreeGrafter"/>
</dbReference>
<protein>
    <submittedName>
        <fullName evidence="7">Rod shape-determining protein RodA</fullName>
    </submittedName>
</protein>
<comment type="caution">
    <text evidence="7">The sequence shown here is derived from an EMBL/GenBank/DDBJ whole genome shotgun (WGS) entry which is preliminary data.</text>
</comment>
<feature type="transmembrane region" description="Helical" evidence="6">
    <location>
        <begin position="144"/>
        <end position="160"/>
    </location>
</feature>
<evidence type="ECO:0000256" key="3">
    <source>
        <dbReference type="ARBA" id="ARBA00022960"/>
    </source>
</evidence>
<feature type="transmembrane region" description="Helical" evidence="6">
    <location>
        <begin position="348"/>
        <end position="372"/>
    </location>
</feature>
<evidence type="ECO:0000256" key="4">
    <source>
        <dbReference type="ARBA" id="ARBA00022989"/>
    </source>
</evidence>
<dbReference type="GO" id="GO:0015648">
    <property type="term" value="F:lipid-linked peptidoglycan transporter activity"/>
    <property type="evidence" value="ECO:0007669"/>
    <property type="project" value="TreeGrafter"/>
</dbReference>